<gene>
    <name evidence="2" type="ORF">HGG69_02960</name>
</gene>
<evidence type="ECO:0000313" key="3">
    <source>
        <dbReference type="Proteomes" id="UP000501060"/>
    </source>
</evidence>
<dbReference type="KEGG" id="mphe:HGG69_02960"/>
<evidence type="ECO:0000313" key="2">
    <source>
        <dbReference type="EMBL" id="QJG67247.1"/>
    </source>
</evidence>
<keyword evidence="1" id="KW-0472">Membrane</keyword>
<dbReference type="RefSeq" id="WP_169605296.1">
    <property type="nucleotide sequence ID" value="NZ_CP051481.1"/>
</dbReference>
<keyword evidence="3" id="KW-1185">Reference proteome</keyword>
<dbReference type="AlphaFoldDB" id="A0A858U725"/>
<dbReference type="EMBL" id="CP051481">
    <property type="protein sequence ID" value="QJG67247.1"/>
    <property type="molecule type" value="Genomic_DNA"/>
</dbReference>
<protein>
    <submittedName>
        <fullName evidence="2">Uncharacterized protein</fullName>
    </submittedName>
</protein>
<keyword evidence="1" id="KW-0812">Transmembrane</keyword>
<organism evidence="2 3">
    <name type="scientific">Mycoplasma phocoenae</name>
    <dbReference type="NCBI Taxonomy" id="754517"/>
    <lineage>
        <taxon>Bacteria</taxon>
        <taxon>Bacillati</taxon>
        <taxon>Mycoplasmatota</taxon>
        <taxon>Mollicutes</taxon>
        <taxon>Mycoplasmataceae</taxon>
        <taxon>Mycoplasma</taxon>
    </lineage>
</organism>
<accession>A0A858U725</accession>
<keyword evidence="1" id="KW-1133">Transmembrane helix</keyword>
<feature type="transmembrane region" description="Helical" evidence="1">
    <location>
        <begin position="35"/>
        <end position="59"/>
    </location>
</feature>
<sequence length="167" mass="19319">MENINNENQHVNKRLMIYMDKTCNKLAKKIKIETLLQRIISISVILLNLTIIGLSSYAIHLGVKYIKKYPESTENNMYLTISVAVCTIFLFVMAIVMAIIKATSRTLSYKRVYRLLDYLHTLYINDESMTDEIFEYNIQQIIKIASPKAKANLKNVMFNVLSGKEDE</sequence>
<proteinExistence type="predicted"/>
<reference evidence="2 3" key="1">
    <citation type="submission" date="2020-04" db="EMBL/GenBank/DDBJ databases">
        <title>Novel Mycoplasma species detected in Phocoena phocoena (harbor porpoise) from the USA.</title>
        <authorList>
            <person name="Volokhov D.V."/>
        </authorList>
    </citation>
    <scope>NUCLEOTIDE SEQUENCE [LARGE SCALE GENOMIC DNA]</scope>
    <source>
        <strain evidence="2 3">Phocoena C-264-GEN</strain>
    </source>
</reference>
<evidence type="ECO:0000256" key="1">
    <source>
        <dbReference type="SAM" id="Phobius"/>
    </source>
</evidence>
<name>A0A858U725_9MOLU</name>
<dbReference type="Proteomes" id="UP000501060">
    <property type="component" value="Chromosome"/>
</dbReference>
<feature type="transmembrane region" description="Helical" evidence="1">
    <location>
        <begin position="79"/>
        <end position="100"/>
    </location>
</feature>